<keyword evidence="2" id="KW-1185">Reference proteome</keyword>
<reference evidence="1" key="1">
    <citation type="submission" date="2021-05" db="EMBL/GenBank/DDBJ databases">
        <authorList>
            <person name="Pan Q."/>
            <person name="Jouanno E."/>
            <person name="Zahm M."/>
            <person name="Klopp C."/>
            <person name="Cabau C."/>
            <person name="Louis A."/>
            <person name="Berthelot C."/>
            <person name="Parey E."/>
            <person name="Roest Crollius H."/>
            <person name="Montfort J."/>
            <person name="Robinson-Rechavi M."/>
            <person name="Bouchez O."/>
            <person name="Lampietro C."/>
            <person name="Lopez Roques C."/>
            <person name="Donnadieu C."/>
            <person name="Postlethwait J."/>
            <person name="Bobe J."/>
            <person name="Dillon D."/>
            <person name="Chandos A."/>
            <person name="von Hippel F."/>
            <person name="Guiguen Y."/>
        </authorList>
    </citation>
    <scope>NUCLEOTIDE SEQUENCE</scope>
    <source>
        <strain evidence="1">YG-Jan2019</strain>
    </source>
</reference>
<dbReference type="EMBL" id="CM055757">
    <property type="protein sequence ID" value="KAJ7988616.1"/>
    <property type="molecule type" value="Genomic_DNA"/>
</dbReference>
<sequence>MVVEALKLTRTEVSGLAGGVEYRAYEVNFHKEADKEATKRRIVEAGQTSPHNLFDVTDLSSVEDVAVKGFLAGWLERRVGGLLGPGKVFKEHGGGGSEAHTDGGLRPSRGVEYQAYEVNFHKEADKEATKRRIVEAGQTSPHNLFDATDLSSWKGGLEDCWDREKFSRSMVVEALKLTRTEVSGLAGGVEYQAYEVNFHKEADKEATKRRIVEAGQTSPHNLFDVTDLKRDWHLVRDCPKRRRSYAEAVGGAATENEERAGPSTKRPAEGDGGTMAGSSGEEGEGGPAEDAAMEEGERGQEQVWKVVKRRKGKRSQEAGKAPEEEKVAGSRETEGTGEEEGVGTSRETEGKGKGKGKAPKVVPVAKVPEKEVEEVVEVVADTPPEERPLSMGVFEEALVGLRELSEGLSGGLVGVSVSSPVAASGGLLPPGQQGDPMGSLDTGRKRSKIDGGRVSPETVAGGERSAKRVSEIGALGAGADVPFSDSGGGTERAMADDDGME</sequence>
<dbReference type="Proteomes" id="UP001157502">
    <property type="component" value="Chromosome 30"/>
</dbReference>
<gene>
    <name evidence="1" type="ORF">DPEC_G00311060</name>
</gene>
<accession>A0ACC2FB71</accession>
<comment type="caution">
    <text evidence="1">The sequence shown here is derived from an EMBL/GenBank/DDBJ whole genome shotgun (WGS) entry which is preliminary data.</text>
</comment>
<protein>
    <submittedName>
        <fullName evidence="1">Uncharacterized protein</fullName>
    </submittedName>
</protein>
<organism evidence="1 2">
    <name type="scientific">Dallia pectoralis</name>
    <name type="common">Alaska blackfish</name>
    <dbReference type="NCBI Taxonomy" id="75939"/>
    <lineage>
        <taxon>Eukaryota</taxon>
        <taxon>Metazoa</taxon>
        <taxon>Chordata</taxon>
        <taxon>Craniata</taxon>
        <taxon>Vertebrata</taxon>
        <taxon>Euteleostomi</taxon>
        <taxon>Actinopterygii</taxon>
        <taxon>Neopterygii</taxon>
        <taxon>Teleostei</taxon>
        <taxon>Protacanthopterygii</taxon>
        <taxon>Esociformes</taxon>
        <taxon>Umbridae</taxon>
        <taxon>Dallia</taxon>
    </lineage>
</organism>
<name>A0ACC2FB71_DALPE</name>
<proteinExistence type="predicted"/>
<evidence type="ECO:0000313" key="2">
    <source>
        <dbReference type="Proteomes" id="UP001157502"/>
    </source>
</evidence>
<evidence type="ECO:0000313" key="1">
    <source>
        <dbReference type="EMBL" id="KAJ7988616.1"/>
    </source>
</evidence>